<name>A0ABV1BUV4_9FIRM</name>
<sequence>MIGQLKFEECMTFKEKMEAQGWHNCYDAEPDKPGIYQIYRRNGSKGKAYYKGNHIWQQLTNNGWDFNWWRETKGSDYIERS</sequence>
<protein>
    <submittedName>
        <fullName evidence="1">Uncharacterized protein</fullName>
    </submittedName>
</protein>
<reference evidence="1 2" key="1">
    <citation type="submission" date="2024-03" db="EMBL/GenBank/DDBJ databases">
        <title>Human intestinal bacterial collection.</title>
        <authorList>
            <person name="Pauvert C."/>
            <person name="Hitch T.C.A."/>
            <person name="Clavel T."/>
        </authorList>
    </citation>
    <scope>NUCLEOTIDE SEQUENCE [LARGE SCALE GENOMIC DNA]</scope>
    <source>
        <strain evidence="1 2">CLA-AA-H255</strain>
    </source>
</reference>
<accession>A0ABV1BUV4</accession>
<comment type="caution">
    <text evidence="1">The sequence shown here is derived from an EMBL/GenBank/DDBJ whole genome shotgun (WGS) entry which is preliminary data.</text>
</comment>
<dbReference type="Proteomes" id="UP001442364">
    <property type="component" value="Unassembled WGS sequence"/>
</dbReference>
<dbReference type="EMBL" id="JBBMER010000004">
    <property type="protein sequence ID" value="MEQ2379528.1"/>
    <property type="molecule type" value="Genomic_DNA"/>
</dbReference>
<proteinExistence type="predicted"/>
<organism evidence="1 2">
    <name type="scientific">[Lactobacillus] rogosae</name>
    <dbReference type="NCBI Taxonomy" id="706562"/>
    <lineage>
        <taxon>Bacteria</taxon>
        <taxon>Bacillati</taxon>
        <taxon>Bacillota</taxon>
        <taxon>Clostridia</taxon>
        <taxon>Lachnospirales</taxon>
        <taxon>Lachnospiraceae</taxon>
        <taxon>Lachnospira</taxon>
    </lineage>
</organism>
<evidence type="ECO:0000313" key="1">
    <source>
        <dbReference type="EMBL" id="MEQ2379528.1"/>
    </source>
</evidence>
<dbReference type="RefSeq" id="WP_349153513.1">
    <property type="nucleotide sequence ID" value="NZ_JBBMER010000004.1"/>
</dbReference>
<keyword evidence="2" id="KW-1185">Reference proteome</keyword>
<gene>
    <name evidence="1" type="ORF">WMO14_06510</name>
</gene>
<evidence type="ECO:0000313" key="2">
    <source>
        <dbReference type="Proteomes" id="UP001442364"/>
    </source>
</evidence>